<comment type="similarity">
    <text evidence="2">Belongs to the actin family. ARP6 subfamily.</text>
</comment>
<dbReference type="PANTHER" id="PTHR11937">
    <property type="entry name" value="ACTIN"/>
    <property type="match status" value="1"/>
</dbReference>
<dbReference type="SUPFAM" id="SSF53067">
    <property type="entry name" value="Actin-like ATPase domain"/>
    <property type="match status" value="1"/>
</dbReference>
<evidence type="ECO:0008006" key="6">
    <source>
        <dbReference type="Google" id="ProtNLM"/>
    </source>
</evidence>
<dbReference type="AlphaFoldDB" id="A0ABD2PED6"/>
<comment type="subcellular location">
    <subcellularLocation>
        <location evidence="1">Cytoplasm</location>
    </subcellularLocation>
</comment>
<dbReference type="EMBL" id="JABFTP020000186">
    <property type="protein sequence ID" value="KAL3289338.1"/>
    <property type="molecule type" value="Genomic_DNA"/>
</dbReference>
<keyword evidence="3" id="KW-0963">Cytoplasm</keyword>
<evidence type="ECO:0000313" key="5">
    <source>
        <dbReference type="Proteomes" id="UP001516400"/>
    </source>
</evidence>
<dbReference type="Pfam" id="PF00022">
    <property type="entry name" value="Actin"/>
    <property type="match status" value="1"/>
</dbReference>
<comment type="caution">
    <text evidence="4">The sequence shown here is derived from an EMBL/GenBank/DDBJ whole genome shotgun (WGS) entry which is preliminary data.</text>
</comment>
<organism evidence="4 5">
    <name type="scientific">Cryptolaemus montrouzieri</name>
    <dbReference type="NCBI Taxonomy" id="559131"/>
    <lineage>
        <taxon>Eukaryota</taxon>
        <taxon>Metazoa</taxon>
        <taxon>Ecdysozoa</taxon>
        <taxon>Arthropoda</taxon>
        <taxon>Hexapoda</taxon>
        <taxon>Insecta</taxon>
        <taxon>Pterygota</taxon>
        <taxon>Neoptera</taxon>
        <taxon>Endopterygota</taxon>
        <taxon>Coleoptera</taxon>
        <taxon>Polyphaga</taxon>
        <taxon>Cucujiformia</taxon>
        <taxon>Coccinelloidea</taxon>
        <taxon>Coccinellidae</taxon>
        <taxon>Scymninae</taxon>
        <taxon>Scymnini</taxon>
        <taxon>Cryptolaemus</taxon>
    </lineage>
</organism>
<sequence length="337" mass="38835">MLTNHLKDILSYRQYHVMEETYVINQVKEDTCFVSEDFKADLKIASVLPPKNHILRNYMLPDFNTIRRGYIQDPSKKEETNENCQVLRLNNERFAVPEILFTPSDIGISSVGLVDCLIDSIKLCPKAYHGALVKNIIIVGGNALMPGFKNRVIKEFQSKMPAKWSVDVTVPEKPSIYAWQGGKSFLKQPACNEFFVTKKEYDELGSSETYRRFNEWKIFKDEEPVRHTEIKPLSLIDHINKYNIFRKDKDQQIDAENESQKSLSVDSSNGQNKNILAVEAEFFKPLTMLDDKITAQVPEKSSEPFVGFDNISKPKSNQIMNPPIKYFFENEDSEEES</sequence>
<gene>
    <name evidence="4" type="ORF">HHI36_022776</name>
</gene>
<dbReference type="GO" id="GO:0005634">
    <property type="term" value="C:nucleus"/>
    <property type="evidence" value="ECO:0007669"/>
    <property type="project" value="UniProtKB-ARBA"/>
</dbReference>
<dbReference type="Gene3D" id="3.90.640.10">
    <property type="entry name" value="Actin, Chain A, domain 4"/>
    <property type="match status" value="1"/>
</dbReference>
<dbReference type="FunFam" id="3.90.640.10:FF:000014">
    <property type="entry name" value="Putative actin-related protein 6"/>
    <property type="match status" value="1"/>
</dbReference>
<reference evidence="4 5" key="1">
    <citation type="journal article" date="2021" name="BMC Biol.">
        <title>Horizontally acquired antibacterial genes associated with adaptive radiation of ladybird beetles.</title>
        <authorList>
            <person name="Li H.S."/>
            <person name="Tang X.F."/>
            <person name="Huang Y.H."/>
            <person name="Xu Z.Y."/>
            <person name="Chen M.L."/>
            <person name="Du X.Y."/>
            <person name="Qiu B.Y."/>
            <person name="Chen P.T."/>
            <person name="Zhang W."/>
            <person name="Slipinski A."/>
            <person name="Escalona H.E."/>
            <person name="Waterhouse R.M."/>
            <person name="Zwick A."/>
            <person name="Pang H."/>
        </authorList>
    </citation>
    <scope>NUCLEOTIDE SEQUENCE [LARGE SCALE GENOMIC DNA]</scope>
    <source>
        <strain evidence="4">SYSU2018</strain>
    </source>
</reference>
<proteinExistence type="inferred from homology"/>
<dbReference type="GO" id="GO:0005737">
    <property type="term" value="C:cytoplasm"/>
    <property type="evidence" value="ECO:0007669"/>
    <property type="project" value="UniProtKB-SubCell"/>
</dbReference>
<accession>A0ABD2PED6</accession>
<dbReference type="InterPro" id="IPR043129">
    <property type="entry name" value="ATPase_NBD"/>
</dbReference>
<dbReference type="Proteomes" id="UP001516400">
    <property type="component" value="Unassembled WGS sequence"/>
</dbReference>
<name>A0ABD2PED6_9CUCU</name>
<dbReference type="SMART" id="SM00268">
    <property type="entry name" value="ACTIN"/>
    <property type="match status" value="1"/>
</dbReference>
<dbReference type="InterPro" id="IPR004000">
    <property type="entry name" value="Actin"/>
</dbReference>
<evidence type="ECO:0000313" key="4">
    <source>
        <dbReference type="EMBL" id="KAL3289338.1"/>
    </source>
</evidence>
<evidence type="ECO:0000256" key="2">
    <source>
        <dbReference type="ARBA" id="ARBA00005665"/>
    </source>
</evidence>
<evidence type="ECO:0000256" key="1">
    <source>
        <dbReference type="ARBA" id="ARBA00004496"/>
    </source>
</evidence>
<keyword evidence="5" id="KW-1185">Reference proteome</keyword>
<evidence type="ECO:0000256" key="3">
    <source>
        <dbReference type="ARBA" id="ARBA00022490"/>
    </source>
</evidence>
<dbReference type="Gene3D" id="3.30.420.40">
    <property type="match status" value="1"/>
</dbReference>
<protein>
    <recommendedName>
        <fullName evidence="6">Actin-related protein 8</fullName>
    </recommendedName>
</protein>